<dbReference type="Pfam" id="PF01757">
    <property type="entry name" value="Acyl_transf_3"/>
    <property type="match status" value="1"/>
</dbReference>
<accession>A0A1H6D4D3</accession>
<feature type="domain" description="Acyltransferase 3" evidence="2">
    <location>
        <begin position="38"/>
        <end position="341"/>
    </location>
</feature>
<dbReference type="InterPro" id="IPR050879">
    <property type="entry name" value="Acyltransferase_3"/>
</dbReference>
<feature type="transmembrane region" description="Helical" evidence="1">
    <location>
        <begin position="301"/>
        <end position="319"/>
    </location>
</feature>
<reference evidence="3 4" key="1">
    <citation type="submission" date="2016-10" db="EMBL/GenBank/DDBJ databases">
        <authorList>
            <person name="de Groot N.N."/>
        </authorList>
    </citation>
    <scope>NUCLEOTIDE SEQUENCE [LARGE SCALE GENOMIC DNA]</scope>
    <source>
        <strain evidence="3 4">DSM 26656</strain>
    </source>
</reference>
<feature type="transmembrane region" description="Helical" evidence="1">
    <location>
        <begin position="72"/>
        <end position="92"/>
    </location>
</feature>
<keyword evidence="3" id="KW-0378">Hydrolase</keyword>
<dbReference type="RefSeq" id="WP_103875342.1">
    <property type="nucleotide sequence ID" value="NZ_FNUY01000016.1"/>
</dbReference>
<keyword evidence="3" id="KW-0012">Acyltransferase</keyword>
<feature type="transmembrane region" description="Helical" evidence="1">
    <location>
        <begin position="241"/>
        <end position="258"/>
    </location>
</feature>
<dbReference type="PANTHER" id="PTHR23028">
    <property type="entry name" value="ACETYLTRANSFERASE"/>
    <property type="match status" value="1"/>
</dbReference>
<protein>
    <submittedName>
        <fullName evidence="3">Peptidoglycan/LPS O-acetylase OafA/YrhL, contains acyltransferase and SGNH-hydrolase domains</fullName>
    </submittedName>
</protein>
<keyword evidence="3" id="KW-0808">Transferase</keyword>
<keyword evidence="4" id="KW-1185">Reference proteome</keyword>
<feature type="transmembrane region" description="Helical" evidence="1">
    <location>
        <begin position="325"/>
        <end position="345"/>
    </location>
</feature>
<proteinExistence type="predicted"/>
<dbReference type="PANTHER" id="PTHR23028:SF131">
    <property type="entry name" value="BLR2367 PROTEIN"/>
    <property type="match status" value="1"/>
</dbReference>
<feature type="transmembrane region" description="Helical" evidence="1">
    <location>
        <begin position="154"/>
        <end position="177"/>
    </location>
</feature>
<keyword evidence="1" id="KW-1133">Transmembrane helix</keyword>
<evidence type="ECO:0000259" key="2">
    <source>
        <dbReference type="Pfam" id="PF01757"/>
    </source>
</evidence>
<dbReference type="GO" id="GO:0016020">
    <property type="term" value="C:membrane"/>
    <property type="evidence" value="ECO:0007669"/>
    <property type="project" value="TreeGrafter"/>
</dbReference>
<keyword evidence="1" id="KW-0812">Transmembrane</keyword>
<feature type="transmembrane region" description="Helical" evidence="1">
    <location>
        <begin position="365"/>
        <end position="383"/>
    </location>
</feature>
<dbReference type="EMBL" id="FNUY01000016">
    <property type="protein sequence ID" value="SEG80160.1"/>
    <property type="molecule type" value="Genomic_DNA"/>
</dbReference>
<dbReference type="GO" id="GO:0016787">
    <property type="term" value="F:hydrolase activity"/>
    <property type="evidence" value="ECO:0007669"/>
    <property type="project" value="UniProtKB-KW"/>
</dbReference>
<feature type="transmembrane region" description="Helical" evidence="1">
    <location>
        <begin position="214"/>
        <end position="234"/>
    </location>
</feature>
<dbReference type="AlphaFoldDB" id="A0A1H6D4D3"/>
<dbReference type="GO" id="GO:0016747">
    <property type="term" value="F:acyltransferase activity, transferring groups other than amino-acyl groups"/>
    <property type="evidence" value="ECO:0007669"/>
    <property type="project" value="InterPro"/>
</dbReference>
<feature type="transmembrane region" description="Helical" evidence="1">
    <location>
        <begin position="184"/>
        <end position="202"/>
    </location>
</feature>
<sequence>MSSISSEPAGKAKRDSTAQGLPSLGVAHGNAAIGVRNARLQYLRGFAAVTVMLYHCSGYLEQMRGDARFLVVFSGYWGAYGVAVFFVLSGYLMSGLSARGEALRFLLDRVLRIYPLLLIVIAIAALAYLVTGFWRRPDFIALSLVPAGPRDYFLGIEWTLLFEMTYYVVIATMMLAGLRSWLQVVFAAWLGALAITSLVGSFPQTLTPTLSQLFTQSANAAFLMGFLLPALLRLRWLPPAAVLYSAAALVTGLFFILPNGDPRWFAALSSLLLLAGALTTKRPTGNGLAHRVGVRLGDSSYALYLCHVPVIVVTGNIVSTGLPSYLLWAGWATAALAAALALGSLDLRLHRKLKAWAGGLSRSRIAMLSSGFLIAFATIAIGSDVSTRQTMRAEAAARAALADATPQTWPTVVSAIDSSNVLQNGRLVVRGYGIDLASPDDDAYIAIRQGDRIIGFDRMRRMRPKIAEELKRPDLASIRFGFSVVTDGPFVCAQGPLIASLILPDGRVAPIGTDVLDAICPKGSAPPAP</sequence>
<keyword evidence="1" id="KW-0472">Membrane</keyword>
<feature type="transmembrane region" description="Helical" evidence="1">
    <location>
        <begin position="113"/>
        <end position="134"/>
    </location>
</feature>
<dbReference type="Proteomes" id="UP000236743">
    <property type="component" value="Unassembled WGS sequence"/>
</dbReference>
<gene>
    <name evidence="3" type="ORF">SAMN04488115_1162</name>
</gene>
<evidence type="ECO:0000313" key="4">
    <source>
        <dbReference type="Proteomes" id="UP000236743"/>
    </source>
</evidence>
<evidence type="ECO:0000313" key="3">
    <source>
        <dbReference type="EMBL" id="SEG80160.1"/>
    </source>
</evidence>
<evidence type="ECO:0000256" key="1">
    <source>
        <dbReference type="SAM" id="Phobius"/>
    </source>
</evidence>
<dbReference type="OrthoDB" id="9767863at2"/>
<dbReference type="InterPro" id="IPR002656">
    <property type="entry name" value="Acyl_transf_3_dom"/>
</dbReference>
<name>A0A1H6D4D3_9HYPH</name>
<organism evidence="3 4">
    <name type="scientific">Bosea lathyri</name>
    <dbReference type="NCBI Taxonomy" id="1036778"/>
    <lineage>
        <taxon>Bacteria</taxon>
        <taxon>Pseudomonadati</taxon>
        <taxon>Pseudomonadota</taxon>
        <taxon>Alphaproteobacteria</taxon>
        <taxon>Hyphomicrobiales</taxon>
        <taxon>Boseaceae</taxon>
        <taxon>Bosea</taxon>
    </lineage>
</organism>
<dbReference type="GO" id="GO:0000271">
    <property type="term" value="P:polysaccharide biosynthetic process"/>
    <property type="evidence" value="ECO:0007669"/>
    <property type="project" value="TreeGrafter"/>
</dbReference>